<sequence>MKNDKYNILLAAGLLFIFGGILLLVYLFSRVSLGMYVFRFALFSLSGSVLLYFALTGTKPALFTFSGLFLSCCSLLFLIADARIIPYTIKQVWPVTVVLSGLALFPAGYVRFRKFQISYVVPGVMLAGLGFVFLCFSLNIIKISFAEFARAWWPLIFVIFGLSLVILFVYTKKQKTPVIFEDSEDDDEEDLR</sequence>
<name>S3KEC6_TREMA</name>
<dbReference type="OrthoDB" id="362053at2"/>
<reference evidence="3 4" key="1">
    <citation type="submission" date="2013-04" db="EMBL/GenBank/DDBJ databases">
        <title>The Genome Sequence of Treponema maltophilum ATCC 51939.</title>
        <authorList>
            <consortium name="The Broad Institute Genomics Platform"/>
            <person name="Earl A."/>
            <person name="Ward D."/>
            <person name="Feldgarden M."/>
            <person name="Gevers D."/>
            <person name="Leonetti C."/>
            <person name="Blanton J.M."/>
            <person name="Dewhirst F.E."/>
            <person name="Izard J."/>
            <person name="Walker B."/>
            <person name="Young S."/>
            <person name="Zeng Q."/>
            <person name="Gargeya S."/>
            <person name="Fitzgerald M."/>
            <person name="Haas B."/>
            <person name="Abouelleil A."/>
            <person name="Allen A.W."/>
            <person name="Alvarado L."/>
            <person name="Arachchi H.M."/>
            <person name="Berlin A.M."/>
            <person name="Chapman S.B."/>
            <person name="Gainer-Dewar J."/>
            <person name="Goldberg J."/>
            <person name="Griggs A."/>
            <person name="Gujja S."/>
            <person name="Hansen M."/>
            <person name="Howarth C."/>
            <person name="Imamovic A."/>
            <person name="Ireland A."/>
            <person name="Larimer J."/>
            <person name="McCowan C."/>
            <person name="Murphy C."/>
            <person name="Pearson M."/>
            <person name="Poon T.W."/>
            <person name="Priest M."/>
            <person name="Roberts A."/>
            <person name="Saif S."/>
            <person name="Shea T."/>
            <person name="Sisk P."/>
            <person name="Sykes S."/>
            <person name="Wortman J."/>
            <person name="Nusbaum C."/>
            <person name="Birren B."/>
        </authorList>
    </citation>
    <scope>NUCLEOTIDE SEQUENCE [LARGE SCALE GENOMIC DNA]</scope>
    <source>
        <strain evidence="3 4">ATCC 51939</strain>
    </source>
</reference>
<protein>
    <recommendedName>
        <fullName evidence="2">LiaI-LiaF-like transmembrane region domain-containing protein</fullName>
    </recommendedName>
</protein>
<dbReference type="InterPro" id="IPR043726">
    <property type="entry name" value="LiaI-LiaF-like_TM1"/>
</dbReference>
<feature type="transmembrane region" description="Helical" evidence="1">
    <location>
        <begin position="151"/>
        <end position="170"/>
    </location>
</feature>
<evidence type="ECO:0000256" key="1">
    <source>
        <dbReference type="SAM" id="Phobius"/>
    </source>
</evidence>
<dbReference type="Proteomes" id="UP000014541">
    <property type="component" value="Unassembled WGS sequence"/>
</dbReference>
<dbReference type="STRING" id="1125699.HMPREF9194_00884"/>
<organism evidence="3 4">
    <name type="scientific">Treponema maltophilum ATCC 51939</name>
    <dbReference type="NCBI Taxonomy" id="1125699"/>
    <lineage>
        <taxon>Bacteria</taxon>
        <taxon>Pseudomonadati</taxon>
        <taxon>Spirochaetota</taxon>
        <taxon>Spirochaetia</taxon>
        <taxon>Spirochaetales</taxon>
        <taxon>Treponemataceae</taxon>
        <taxon>Treponema</taxon>
    </lineage>
</organism>
<dbReference type="RefSeq" id="WP_016525178.1">
    <property type="nucleotide sequence ID" value="NZ_KE332518.1"/>
</dbReference>
<keyword evidence="1" id="KW-1133">Transmembrane helix</keyword>
<evidence type="ECO:0000313" key="4">
    <source>
        <dbReference type="Proteomes" id="UP000014541"/>
    </source>
</evidence>
<feature type="transmembrane region" description="Helical" evidence="1">
    <location>
        <begin position="35"/>
        <end position="55"/>
    </location>
</feature>
<evidence type="ECO:0000313" key="3">
    <source>
        <dbReference type="EMBL" id="EPF30567.1"/>
    </source>
</evidence>
<dbReference type="Pfam" id="PF18917">
    <property type="entry name" value="LiaI-LiaF-like_TM1"/>
    <property type="match status" value="1"/>
</dbReference>
<evidence type="ECO:0000259" key="2">
    <source>
        <dbReference type="Pfam" id="PF18917"/>
    </source>
</evidence>
<comment type="caution">
    <text evidence="3">The sequence shown here is derived from an EMBL/GenBank/DDBJ whole genome shotgun (WGS) entry which is preliminary data.</text>
</comment>
<feature type="transmembrane region" description="Helical" evidence="1">
    <location>
        <begin position="62"/>
        <end position="80"/>
    </location>
</feature>
<feature type="transmembrane region" description="Helical" evidence="1">
    <location>
        <begin position="7"/>
        <end position="29"/>
    </location>
</feature>
<keyword evidence="1" id="KW-0472">Membrane</keyword>
<dbReference type="AlphaFoldDB" id="S3KEC6"/>
<dbReference type="eggNOG" id="ENOG5031CQJ">
    <property type="taxonomic scope" value="Bacteria"/>
</dbReference>
<proteinExistence type="predicted"/>
<feature type="domain" description="LiaI-LiaF-like transmembrane region" evidence="2">
    <location>
        <begin position="121"/>
        <end position="165"/>
    </location>
</feature>
<keyword evidence="4" id="KW-1185">Reference proteome</keyword>
<feature type="transmembrane region" description="Helical" evidence="1">
    <location>
        <begin position="92"/>
        <end position="112"/>
    </location>
</feature>
<keyword evidence="1" id="KW-0812">Transmembrane</keyword>
<dbReference type="PATRIC" id="fig|1125699.3.peg.901"/>
<dbReference type="EMBL" id="ATFF01000006">
    <property type="protein sequence ID" value="EPF30567.1"/>
    <property type="molecule type" value="Genomic_DNA"/>
</dbReference>
<gene>
    <name evidence="3" type="ORF">HMPREF9194_00884</name>
</gene>
<dbReference type="HOGENOM" id="CLU_121970_0_0_12"/>
<feature type="transmembrane region" description="Helical" evidence="1">
    <location>
        <begin position="124"/>
        <end position="145"/>
    </location>
</feature>
<accession>S3KEC6</accession>